<protein>
    <submittedName>
        <fullName evidence="2">Uncharacterized protein</fullName>
    </submittedName>
</protein>
<evidence type="ECO:0000313" key="2">
    <source>
        <dbReference type="EMBL" id="KPV73889.1"/>
    </source>
</evidence>
<proteinExistence type="predicted"/>
<gene>
    <name evidence="2" type="ORF">RHOBADRAFT_45181</name>
</gene>
<keyword evidence="3" id="KW-1185">Reference proteome</keyword>
<organism evidence="2 3">
    <name type="scientific">Rhodotorula graminis (strain WP1)</name>
    <dbReference type="NCBI Taxonomy" id="578459"/>
    <lineage>
        <taxon>Eukaryota</taxon>
        <taxon>Fungi</taxon>
        <taxon>Dikarya</taxon>
        <taxon>Basidiomycota</taxon>
        <taxon>Pucciniomycotina</taxon>
        <taxon>Microbotryomycetes</taxon>
        <taxon>Sporidiobolales</taxon>
        <taxon>Sporidiobolaceae</taxon>
        <taxon>Rhodotorula</taxon>
    </lineage>
</organism>
<feature type="compositionally biased region" description="Basic and acidic residues" evidence="1">
    <location>
        <begin position="119"/>
        <end position="130"/>
    </location>
</feature>
<dbReference type="GeneID" id="28975005"/>
<accession>A0A0P9F2B1</accession>
<dbReference type="RefSeq" id="XP_018269938.1">
    <property type="nucleotide sequence ID" value="XM_018414557.1"/>
</dbReference>
<feature type="compositionally biased region" description="Polar residues" evidence="1">
    <location>
        <begin position="95"/>
        <end position="115"/>
    </location>
</feature>
<name>A0A0P9F2B1_RHOGW</name>
<reference evidence="2 3" key="1">
    <citation type="journal article" date="2015" name="Front. Microbiol.">
        <title>Genome sequence of the plant growth promoting endophytic yeast Rhodotorula graminis WP1.</title>
        <authorList>
            <person name="Firrincieli A."/>
            <person name="Otillar R."/>
            <person name="Salamov A."/>
            <person name="Schmutz J."/>
            <person name="Khan Z."/>
            <person name="Redman R.S."/>
            <person name="Fleck N.D."/>
            <person name="Lindquist E."/>
            <person name="Grigoriev I.V."/>
            <person name="Doty S.L."/>
        </authorList>
    </citation>
    <scope>NUCLEOTIDE SEQUENCE [LARGE SCALE GENOMIC DNA]</scope>
    <source>
        <strain evidence="2 3">WP1</strain>
    </source>
</reference>
<evidence type="ECO:0000256" key="1">
    <source>
        <dbReference type="SAM" id="MobiDB-lite"/>
    </source>
</evidence>
<dbReference type="AlphaFoldDB" id="A0A0P9F2B1"/>
<feature type="compositionally biased region" description="Low complexity" evidence="1">
    <location>
        <begin position="12"/>
        <end position="37"/>
    </location>
</feature>
<feature type="compositionally biased region" description="Low complexity" evidence="1">
    <location>
        <begin position="61"/>
        <end position="77"/>
    </location>
</feature>
<feature type="compositionally biased region" description="Basic and acidic residues" evidence="1">
    <location>
        <begin position="143"/>
        <end position="162"/>
    </location>
</feature>
<dbReference type="EMBL" id="KQ474081">
    <property type="protein sequence ID" value="KPV73889.1"/>
    <property type="molecule type" value="Genomic_DNA"/>
</dbReference>
<feature type="region of interest" description="Disordered" evidence="1">
    <location>
        <begin position="1"/>
        <end position="162"/>
    </location>
</feature>
<evidence type="ECO:0000313" key="3">
    <source>
        <dbReference type="Proteomes" id="UP000053890"/>
    </source>
</evidence>
<dbReference type="Proteomes" id="UP000053890">
    <property type="component" value="Unassembled WGS sequence"/>
</dbReference>
<sequence length="162" mass="16814">MQSHDAPFQTGSASHSPLHAAPSPASPTLPDATAATSSHHHHPPAARMDRLSRSYSGSHSPATPLAAPYIPAPAADNARPDREDASGSPALSRHGSASTASDIHTAMSRGTSSNGAPPRVDKGKGVDRDGPVGQGDAVDDSDEQQRRVERVLQRAEASRTYC</sequence>